<dbReference type="EC" id="2.7.7.77" evidence="8"/>
<evidence type="ECO:0000256" key="8">
    <source>
        <dbReference type="HAMAP-Rule" id="MF_00316"/>
    </source>
</evidence>
<dbReference type="EMBL" id="CP051217">
    <property type="protein sequence ID" value="QJB69252.1"/>
    <property type="molecule type" value="Genomic_DNA"/>
</dbReference>
<feature type="binding site" evidence="8">
    <location>
        <position position="66"/>
    </location>
    <ligand>
        <name>GTP</name>
        <dbReference type="ChEBI" id="CHEBI:37565"/>
    </ligand>
</feature>
<feature type="binding site" evidence="8">
    <location>
        <position position="101"/>
    </location>
    <ligand>
        <name>GTP</name>
        <dbReference type="ChEBI" id="CHEBI:37565"/>
    </ligand>
</feature>
<dbReference type="Gene3D" id="3.90.550.10">
    <property type="entry name" value="Spore Coat Polysaccharide Biosynthesis Protein SpsA, Chain A"/>
    <property type="match status" value="1"/>
</dbReference>
<evidence type="ECO:0000256" key="6">
    <source>
        <dbReference type="ARBA" id="ARBA00023134"/>
    </source>
</evidence>
<dbReference type="GO" id="GO:0006777">
    <property type="term" value="P:Mo-molybdopterin cofactor biosynthetic process"/>
    <property type="evidence" value="ECO:0007669"/>
    <property type="project" value="UniProtKB-KW"/>
</dbReference>
<comment type="catalytic activity">
    <reaction evidence="8">
        <text>Mo-molybdopterin + GTP + H(+) = Mo-molybdopterin guanine dinucleotide + diphosphate</text>
        <dbReference type="Rhea" id="RHEA:34243"/>
        <dbReference type="ChEBI" id="CHEBI:15378"/>
        <dbReference type="ChEBI" id="CHEBI:33019"/>
        <dbReference type="ChEBI" id="CHEBI:37565"/>
        <dbReference type="ChEBI" id="CHEBI:71302"/>
        <dbReference type="ChEBI" id="CHEBI:71310"/>
        <dbReference type="EC" id="2.7.7.77"/>
    </reaction>
</comment>
<evidence type="ECO:0000259" key="9">
    <source>
        <dbReference type="Pfam" id="PF12804"/>
    </source>
</evidence>
<feature type="binding site" evidence="8">
    <location>
        <begin position="12"/>
        <end position="14"/>
    </location>
    <ligand>
        <name>GTP</name>
        <dbReference type="ChEBI" id="CHEBI:37565"/>
    </ligand>
</feature>
<organism evidence="10 11">
    <name type="scientific">Parasphingorhabdus halotolerans</name>
    <dbReference type="NCBI Taxonomy" id="2725558"/>
    <lineage>
        <taxon>Bacteria</taxon>
        <taxon>Pseudomonadati</taxon>
        <taxon>Pseudomonadota</taxon>
        <taxon>Alphaproteobacteria</taxon>
        <taxon>Sphingomonadales</taxon>
        <taxon>Sphingomonadaceae</taxon>
        <taxon>Parasphingorhabdus</taxon>
    </lineage>
</organism>
<keyword evidence="2 8" id="KW-0808">Transferase</keyword>
<dbReference type="InterPro" id="IPR025877">
    <property type="entry name" value="MobA-like_NTP_Trfase"/>
</dbReference>
<dbReference type="GO" id="GO:0005737">
    <property type="term" value="C:cytoplasm"/>
    <property type="evidence" value="ECO:0007669"/>
    <property type="project" value="UniProtKB-SubCell"/>
</dbReference>
<dbReference type="SUPFAM" id="SSF53448">
    <property type="entry name" value="Nucleotide-diphospho-sugar transferases"/>
    <property type="match status" value="1"/>
</dbReference>
<sequence length="192" mass="20916">MNDNPTRCLVILAGGQSRRMGQDKATIALGGERMIDRLIARYNTSVDRIILSSPHDFGTGLDFITDDPNAPGGPVGAIFTLATAFAGRCPDVAGFMTAPVDAPFAPIDLIKRMNARQGCAVASGPDRLHPTFARWDCNMVDTVRRSHNIEDAAPSLQWLARQCDATIVEWPDEQSFMNINTPEDLFVAEKLA</sequence>
<evidence type="ECO:0000256" key="4">
    <source>
        <dbReference type="ARBA" id="ARBA00022741"/>
    </source>
</evidence>
<dbReference type="HAMAP" id="MF_00316">
    <property type="entry name" value="MobA"/>
    <property type="match status" value="1"/>
</dbReference>
<dbReference type="CDD" id="cd02503">
    <property type="entry name" value="MobA"/>
    <property type="match status" value="1"/>
</dbReference>
<dbReference type="AlphaFoldDB" id="A0A6H2DKP7"/>
<evidence type="ECO:0000313" key="11">
    <source>
        <dbReference type="Proteomes" id="UP000501600"/>
    </source>
</evidence>
<evidence type="ECO:0000256" key="1">
    <source>
        <dbReference type="ARBA" id="ARBA00022490"/>
    </source>
</evidence>
<name>A0A6H2DKP7_9SPHN</name>
<comment type="domain">
    <text evidence="8">The N-terminal domain determines nucleotide recognition and specific binding, while the C-terminal domain determines the specific binding to the target protein.</text>
</comment>
<keyword evidence="5 8" id="KW-0460">Magnesium</keyword>
<dbReference type="GO" id="GO:0046872">
    <property type="term" value="F:metal ion binding"/>
    <property type="evidence" value="ECO:0007669"/>
    <property type="project" value="UniProtKB-KW"/>
</dbReference>
<comment type="cofactor">
    <cofactor evidence="8">
        <name>Mg(2+)</name>
        <dbReference type="ChEBI" id="CHEBI:18420"/>
    </cofactor>
</comment>
<keyword evidence="11" id="KW-1185">Reference proteome</keyword>
<dbReference type="GO" id="GO:0005525">
    <property type="term" value="F:GTP binding"/>
    <property type="evidence" value="ECO:0007669"/>
    <property type="project" value="UniProtKB-UniRule"/>
</dbReference>
<accession>A0A6H2DKP7</accession>
<dbReference type="InterPro" id="IPR013482">
    <property type="entry name" value="Molybde_CF_guanTrfase"/>
</dbReference>
<evidence type="ECO:0000256" key="5">
    <source>
        <dbReference type="ARBA" id="ARBA00022842"/>
    </source>
</evidence>
<keyword evidence="10" id="KW-0548">Nucleotidyltransferase</keyword>
<keyword evidence="7 8" id="KW-0501">Molybdenum cofactor biosynthesis</keyword>
<keyword evidence="3 8" id="KW-0479">Metal-binding</keyword>
<dbReference type="GO" id="GO:0061603">
    <property type="term" value="F:molybdenum cofactor guanylyltransferase activity"/>
    <property type="evidence" value="ECO:0007669"/>
    <property type="project" value="UniProtKB-EC"/>
</dbReference>
<dbReference type="PANTHER" id="PTHR19136:SF81">
    <property type="entry name" value="MOLYBDENUM COFACTOR GUANYLYLTRANSFERASE"/>
    <property type="match status" value="1"/>
</dbReference>
<comment type="subunit">
    <text evidence="8">Monomer.</text>
</comment>
<dbReference type="Pfam" id="PF12804">
    <property type="entry name" value="NTP_transf_3"/>
    <property type="match status" value="1"/>
</dbReference>
<gene>
    <name evidence="8" type="primary">mobA</name>
    <name evidence="10" type="ORF">HF685_08135</name>
</gene>
<dbReference type="PANTHER" id="PTHR19136">
    <property type="entry name" value="MOLYBDENUM COFACTOR GUANYLYLTRANSFERASE"/>
    <property type="match status" value="1"/>
</dbReference>
<dbReference type="InterPro" id="IPR029044">
    <property type="entry name" value="Nucleotide-diphossugar_trans"/>
</dbReference>
<keyword evidence="6 8" id="KW-0342">GTP-binding</keyword>
<comment type="similarity">
    <text evidence="8">Belongs to the MobA family.</text>
</comment>
<comment type="caution">
    <text evidence="8">Lacks conserved residue(s) required for the propagation of feature annotation.</text>
</comment>
<evidence type="ECO:0000256" key="3">
    <source>
        <dbReference type="ARBA" id="ARBA00022723"/>
    </source>
</evidence>
<protein>
    <recommendedName>
        <fullName evidence="8">Molybdenum cofactor guanylyltransferase</fullName>
        <shortName evidence="8">MoCo guanylyltransferase</shortName>
        <ecNumber evidence="8">2.7.7.77</ecNumber>
    </recommendedName>
    <alternativeName>
        <fullName evidence="8">GTP:molybdopterin guanylyltransferase</fullName>
    </alternativeName>
    <alternativeName>
        <fullName evidence="8">Mo-MPT guanylyltransferase</fullName>
    </alternativeName>
    <alternativeName>
        <fullName evidence="8">Molybdopterin guanylyltransferase</fullName>
    </alternativeName>
    <alternativeName>
        <fullName evidence="8">Molybdopterin-guanine dinucleotide synthase</fullName>
        <shortName evidence="8">MGD synthase</shortName>
    </alternativeName>
</protein>
<dbReference type="RefSeq" id="WP_168819166.1">
    <property type="nucleotide sequence ID" value="NZ_CP051217.1"/>
</dbReference>
<evidence type="ECO:0000313" key="10">
    <source>
        <dbReference type="EMBL" id="QJB69252.1"/>
    </source>
</evidence>
<dbReference type="KEGG" id="phao:HF685_08135"/>
<feature type="domain" description="MobA-like NTP transferase" evidence="9">
    <location>
        <begin position="10"/>
        <end position="137"/>
    </location>
</feature>
<feature type="binding site" evidence="8">
    <location>
        <position position="24"/>
    </location>
    <ligand>
        <name>GTP</name>
        <dbReference type="ChEBI" id="CHEBI:37565"/>
    </ligand>
</feature>
<evidence type="ECO:0000256" key="2">
    <source>
        <dbReference type="ARBA" id="ARBA00022679"/>
    </source>
</evidence>
<evidence type="ECO:0000256" key="7">
    <source>
        <dbReference type="ARBA" id="ARBA00023150"/>
    </source>
</evidence>
<keyword evidence="4 8" id="KW-0547">Nucleotide-binding</keyword>
<feature type="binding site" evidence="8">
    <location>
        <position position="101"/>
    </location>
    <ligand>
        <name>Mg(2+)</name>
        <dbReference type="ChEBI" id="CHEBI:18420"/>
    </ligand>
</feature>
<dbReference type="Proteomes" id="UP000501600">
    <property type="component" value="Chromosome"/>
</dbReference>
<proteinExistence type="inferred from homology"/>
<comment type="function">
    <text evidence="8">Transfers a GMP moiety from GTP to Mo-molybdopterin (Mo-MPT) cofactor (Moco or molybdenum cofactor) to form Mo-molybdopterin guanine dinucleotide (Mo-MGD) cofactor.</text>
</comment>
<keyword evidence="1 8" id="KW-0963">Cytoplasm</keyword>
<reference evidence="10 11" key="1">
    <citation type="submission" date="2020-04" db="EMBL/GenBank/DDBJ databases">
        <title>Genome sequence for Sphingorhabdus sp. strain M1.</title>
        <authorList>
            <person name="Park S.-J."/>
        </authorList>
    </citation>
    <scope>NUCLEOTIDE SEQUENCE [LARGE SCALE GENOMIC DNA]</scope>
    <source>
        <strain evidence="10 11">JK6</strain>
    </source>
</reference>
<comment type="subcellular location">
    <subcellularLocation>
        <location evidence="8">Cytoplasm</location>
    </subcellularLocation>
</comment>